<evidence type="ECO:0000313" key="7">
    <source>
        <dbReference type="EMBL" id="EMR63518.1"/>
    </source>
</evidence>
<protein>
    <submittedName>
        <fullName evidence="7">Putative porphobilinogen deaminase protein</fullName>
    </submittedName>
</protein>
<keyword evidence="3" id="KW-0949">S-adenosyl-L-methionine</keyword>
<feature type="region of interest" description="Disordered" evidence="5">
    <location>
        <begin position="9"/>
        <end position="45"/>
    </location>
</feature>
<dbReference type="InterPro" id="IPR029063">
    <property type="entry name" value="SAM-dependent_MTases_sf"/>
</dbReference>
<name>M7SGW9_EUTLA</name>
<dbReference type="Proteomes" id="UP000012174">
    <property type="component" value="Unassembled WGS sequence"/>
</dbReference>
<comment type="similarity">
    <text evidence="4">Belongs to the class I-like SAM-binding methyltransferase superfamily.</text>
</comment>
<dbReference type="SUPFAM" id="SSF53335">
    <property type="entry name" value="S-adenosyl-L-methionine-dependent methyltransferases"/>
    <property type="match status" value="1"/>
</dbReference>
<evidence type="ECO:0000256" key="1">
    <source>
        <dbReference type="ARBA" id="ARBA00005179"/>
    </source>
</evidence>
<dbReference type="EMBL" id="KB707212">
    <property type="protein sequence ID" value="EMR63518.1"/>
    <property type="molecule type" value="Genomic_DNA"/>
</dbReference>
<comment type="pathway">
    <text evidence="1">Secondary metabolite biosynthesis.</text>
</comment>
<accession>M7SGW9</accession>
<dbReference type="HOGENOM" id="CLU_051542_0_1_1"/>
<feature type="compositionally biased region" description="Pro residues" evidence="5">
    <location>
        <begin position="28"/>
        <end position="44"/>
    </location>
</feature>
<evidence type="ECO:0000256" key="5">
    <source>
        <dbReference type="SAM" id="MobiDB-lite"/>
    </source>
</evidence>
<dbReference type="GO" id="GO:0016740">
    <property type="term" value="F:transferase activity"/>
    <property type="evidence" value="ECO:0007669"/>
    <property type="project" value="UniProtKB-KW"/>
</dbReference>
<evidence type="ECO:0000259" key="6">
    <source>
        <dbReference type="Pfam" id="PF13649"/>
    </source>
</evidence>
<gene>
    <name evidence="7" type="ORF">UCREL1_9526</name>
</gene>
<evidence type="ECO:0000256" key="4">
    <source>
        <dbReference type="ARBA" id="ARBA00038314"/>
    </source>
</evidence>
<dbReference type="PANTHER" id="PTHR35897">
    <property type="entry name" value="METHYLTRANSFERASE AUSD"/>
    <property type="match status" value="1"/>
</dbReference>
<dbReference type="PANTHER" id="PTHR35897:SF1">
    <property type="entry name" value="METHYLTRANSFERASE AUSD"/>
    <property type="match status" value="1"/>
</dbReference>
<evidence type="ECO:0000256" key="2">
    <source>
        <dbReference type="ARBA" id="ARBA00022679"/>
    </source>
</evidence>
<reference evidence="8" key="1">
    <citation type="journal article" date="2013" name="Genome Announc.">
        <title>Draft genome sequence of the grapevine dieback fungus Eutypa lata UCR-EL1.</title>
        <authorList>
            <person name="Blanco-Ulate B."/>
            <person name="Rolshausen P.E."/>
            <person name="Cantu D."/>
        </authorList>
    </citation>
    <scope>NUCLEOTIDE SEQUENCE [LARGE SCALE GENOMIC DNA]</scope>
    <source>
        <strain evidence="8">UCR-EL1</strain>
    </source>
</reference>
<dbReference type="OMA" id="FIGRWKF"/>
<dbReference type="eggNOG" id="ENOG502S9MA">
    <property type="taxonomic scope" value="Eukaryota"/>
</dbReference>
<evidence type="ECO:0000313" key="8">
    <source>
        <dbReference type="Proteomes" id="UP000012174"/>
    </source>
</evidence>
<dbReference type="KEGG" id="ela:UCREL1_9526"/>
<sequence length="322" mass="35823">MWSRNFFSIGKFGRGGSATGDDDATPHKTPPPPPPLLPPAPPLPEAIANAQARGQVYIFDLPADIDPARKLLERYSGIRAKNVDEHIHTIRDKLWEIYPHVCVGHFRFLSLQFTSDPHYRDALRRLQRPGSDAAFLDVGCCVGQVLRQLALDGADSRRLYGVDVEEGFVQAGYELFRDRDKLKATFVVGDLLLKSDEDCGSLKALEGKMTIVHAMSFFHLFGWDAQVRAAARIVGFLRPDDPDVVIFGRHVGTSQPGGGGGGARPVSTYLHNAETWQKLWNEVGELTGTRWRTEVEFLDRTDINMGGLEGAVRRLRFAVFRA</sequence>
<dbReference type="AlphaFoldDB" id="M7SGW9"/>
<keyword evidence="2" id="KW-0808">Transferase</keyword>
<dbReference type="Gene3D" id="3.40.50.150">
    <property type="entry name" value="Vaccinia Virus protein VP39"/>
    <property type="match status" value="1"/>
</dbReference>
<proteinExistence type="inferred from homology"/>
<organism evidence="7 8">
    <name type="scientific">Eutypa lata (strain UCR-EL1)</name>
    <name type="common">Grapevine dieback disease fungus</name>
    <name type="synonym">Eutypa armeniacae</name>
    <dbReference type="NCBI Taxonomy" id="1287681"/>
    <lineage>
        <taxon>Eukaryota</taxon>
        <taxon>Fungi</taxon>
        <taxon>Dikarya</taxon>
        <taxon>Ascomycota</taxon>
        <taxon>Pezizomycotina</taxon>
        <taxon>Sordariomycetes</taxon>
        <taxon>Xylariomycetidae</taxon>
        <taxon>Xylariales</taxon>
        <taxon>Diatrypaceae</taxon>
        <taxon>Eutypa</taxon>
    </lineage>
</organism>
<dbReference type="OrthoDB" id="2094832at2759"/>
<dbReference type="InterPro" id="IPR051654">
    <property type="entry name" value="Meroterpenoid_MTases"/>
</dbReference>
<dbReference type="InterPro" id="IPR041698">
    <property type="entry name" value="Methyltransf_25"/>
</dbReference>
<feature type="domain" description="Methyltransferase" evidence="6">
    <location>
        <begin position="136"/>
        <end position="240"/>
    </location>
</feature>
<keyword evidence="8" id="KW-1185">Reference proteome</keyword>
<dbReference type="Pfam" id="PF13649">
    <property type="entry name" value="Methyltransf_25"/>
    <property type="match status" value="1"/>
</dbReference>
<evidence type="ECO:0000256" key="3">
    <source>
        <dbReference type="ARBA" id="ARBA00022691"/>
    </source>
</evidence>